<dbReference type="Proteomes" id="UP000237466">
    <property type="component" value="Unassembled WGS sequence"/>
</dbReference>
<sequence length="271" mass="30222">MSDSPERVYPMLLDFVRKETISKNLLRVTLTGEDLIGFPEDQNGSHIKVFFPNQASGILQLPVREGDNVIWPEHKPVPRAYSVRQYRAAVNELDIDFVTHGEETPGGGWALKADIGSQIGLIGPAGPDPLIEPADWHIIAGDLSAVPAISAILEKLPSDAKGYVFIEVDEIEDIHDLVHPEEMAINWLMRNPHDAEPALAKAIKQLPAPEKATSLSAFIAGENQSVINCRKILRSDYQIARDKLYAIPYWKRGKTEEAYHDERHDVMDAAY</sequence>
<evidence type="ECO:0000256" key="4">
    <source>
        <dbReference type="ARBA" id="ARBA00022827"/>
    </source>
</evidence>
<dbReference type="InterPro" id="IPR039261">
    <property type="entry name" value="FNR_nucleotide-bd"/>
</dbReference>
<evidence type="ECO:0000256" key="9">
    <source>
        <dbReference type="ARBA" id="ARBA00066905"/>
    </source>
</evidence>
<dbReference type="PANTHER" id="PTHR30157">
    <property type="entry name" value="FERRIC REDUCTASE, NADPH-DEPENDENT"/>
    <property type="match status" value="1"/>
</dbReference>
<dbReference type="FunFam" id="3.40.50.80:FF:000038">
    <property type="entry name" value="Vibriobactin utilization protein ViuB"/>
    <property type="match status" value="1"/>
</dbReference>
<protein>
    <recommendedName>
        <fullName evidence="9">ferric-chelate reductase (NADH)</fullName>
        <ecNumber evidence="9">1.16.1.7</ecNumber>
    </recommendedName>
    <alternativeName>
        <fullName evidence="11">Ferric chelate reductase</fullName>
    </alternativeName>
    <alternativeName>
        <fullName evidence="10">Ferric reductase</fullName>
    </alternativeName>
</protein>
<proteinExistence type="inferred from homology"/>
<keyword evidence="3" id="KW-0285">Flavoprotein</keyword>
<evidence type="ECO:0000313" key="14">
    <source>
        <dbReference type="Proteomes" id="UP000237466"/>
    </source>
</evidence>
<evidence type="ECO:0000256" key="7">
    <source>
        <dbReference type="ARBA" id="ARBA00035644"/>
    </source>
</evidence>
<comment type="similarity">
    <text evidence="7">Belongs to the SIP oxidoreductase family.</text>
</comment>
<dbReference type="AlphaFoldDB" id="A0A2S3R8N7"/>
<keyword evidence="6" id="KW-0520">NAD</keyword>
<evidence type="ECO:0000313" key="13">
    <source>
        <dbReference type="EMBL" id="POB50039.1"/>
    </source>
</evidence>
<evidence type="ECO:0000256" key="6">
    <source>
        <dbReference type="ARBA" id="ARBA00023027"/>
    </source>
</evidence>
<evidence type="ECO:0000256" key="5">
    <source>
        <dbReference type="ARBA" id="ARBA00023002"/>
    </source>
</evidence>
<evidence type="ECO:0000256" key="1">
    <source>
        <dbReference type="ARBA" id="ARBA00001974"/>
    </source>
</evidence>
<dbReference type="GO" id="GO:0005737">
    <property type="term" value="C:cytoplasm"/>
    <property type="evidence" value="ECO:0007669"/>
    <property type="project" value="UniProtKB-SubCell"/>
</dbReference>
<dbReference type="EMBL" id="PDGH01000017">
    <property type="protein sequence ID" value="POB50039.1"/>
    <property type="molecule type" value="Genomic_DNA"/>
</dbReference>
<dbReference type="Pfam" id="PF08021">
    <property type="entry name" value="FAD_binding_9"/>
    <property type="match status" value="1"/>
</dbReference>
<dbReference type="InterPro" id="IPR017938">
    <property type="entry name" value="Riboflavin_synthase-like_b-brl"/>
</dbReference>
<evidence type="ECO:0000256" key="11">
    <source>
        <dbReference type="ARBA" id="ARBA00082492"/>
    </source>
</evidence>
<organism evidence="13 14">
    <name type="scientific">Vibrio vulnificus</name>
    <dbReference type="NCBI Taxonomy" id="672"/>
    <lineage>
        <taxon>Bacteria</taxon>
        <taxon>Pseudomonadati</taxon>
        <taxon>Pseudomonadota</taxon>
        <taxon>Gammaproteobacteria</taxon>
        <taxon>Vibrionales</taxon>
        <taxon>Vibrionaceae</taxon>
        <taxon>Vibrio</taxon>
    </lineage>
</organism>
<dbReference type="RefSeq" id="WP_015728221.1">
    <property type="nucleotide sequence ID" value="NZ_CP134784.1"/>
</dbReference>
<dbReference type="PROSITE" id="PS51384">
    <property type="entry name" value="FAD_FR"/>
    <property type="match status" value="1"/>
</dbReference>
<gene>
    <name evidence="13" type="ORF">CRN52_01140</name>
</gene>
<comment type="subcellular location">
    <subcellularLocation>
        <location evidence="2">Cytoplasm</location>
    </subcellularLocation>
</comment>
<keyword evidence="5" id="KW-0560">Oxidoreductase</keyword>
<dbReference type="InterPro" id="IPR017927">
    <property type="entry name" value="FAD-bd_FR_type"/>
</dbReference>
<dbReference type="CDD" id="cd06193">
    <property type="entry name" value="siderophore_interacting"/>
    <property type="match status" value="1"/>
</dbReference>
<evidence type="ECO:0000256" key="10">
    <source>
        <dbReference type="ARBA" id="ARBA00075559"/>
    </source>
</evidence>
<comment type="catalytic activity">
    <reaction evidence="8">
        <text>2 a Fe(II)-siderophore + NAD(+) + H(+) = 2 a Fe(III)-siderophore + NADH</text>
        <dbReference type="Rhea" id="RHEA:15061"/>
        <dbReference type="Rhea" id="RHEA-COMP:11342"/>
        <dbReference type="Rhea" id="RHEA-COMP:11344"/>
        <dbReference type="ChEBI" id="CHEBI:15378"/>
        <dbReference type="ChEBI" id="CHEBI:29033"/>
        <dbReference type="ChEBI" id="CHEBI:29034"/>
        <dbReference type="ChEBI" id="CHEBI:57540"/>
        <dbReference type="ChEBI" id="CHEBI:57945"/>
        <dbReference type="EC" id="1.16.1.7"/>
    </reaction>
    <physiologicalReaction direction="right-to-left" evidence="8">
        <dbReference type="Rhea" id="RHEA:15063"/>
    </physiologicalReaction>
</comment>
<dbReference type="GO" id="GO:0140618">
    <property type="term" value="F:ferric-chelate reductase (NADH) activity"/>
    <property type="evidence" value="ECO:0007669"/>
    <property type="project" value="UniProtKB-EC"/>
</dbReference>
<dbReference type="Gene3D" id="3.40.50.80">
    <property type="entry name" value="Nucleotide-binding domain of ferredoxin-NADP reductase (FNR) module"/>
    <property type="match status" value="1"/>
</dbReference>
<evidence type="ECO:0000256" key="8">
    <source>
        <dbReference type="ARBA" id="ARBA00052065"/>
    </source>
</evidence>
<evidence type="ECO:0000256" key="2">
    <source>
        <dbReference type="ARBA" id="ARBA00004496"/>
    </source>
</evidence>
<evidence type="ECO:0000256" key="3">
    <source>
        <dbReference type="ARBA" id="ARBA00022630"/>
    </source>
</evidence>
<dbReference type="InterPro" id="IPR007037">
    <property type="entry name" value="SIP_rossman_dom"/>
</dbReference>
<evidence type="ECO:0000259" key="12">
    <source>
        <dbReference type="PROSITE" id="PS51384"/>
    </source>
</evidence>
<dbReference type="SUPFAM" id="SSF63380">
    <property type="entry name" value="Riboflavin synthase domain-like"/>
    <property type="match status" value="1"/>
</dbReference>
<name>A0A2S3R8N7_VIBVL</name>
<dbReference type="EC" id="1.16.1.7" evidence="9"/>
<dbReference type="Gene3D" id="2.40.30.10">
    <property type="entry name" value="Translation factors"/>
    <property type="match status" value="1"/>
</dbReference>
<reference evidence="13 14" key="1">
    <citation type="journal article" date="2018" name="Front. Microbiol.">
        <title>Phylogeny of Vibrio vulnificus from the Analysis of the Core-Genome: Implications for Intra-Species Taxonomy.</title>
        <authorList>
            <person name="Roig F.J."/>
            <person name="Gonzalez-Candelas F."/>
            <person name="Sanjuan E."/>
            <person name="Fouz B."/>
            <person name="Feil E.J."/>
            <person name="Llorens C."/>
            <person name="Baker-Austin C."/>
            <person name="Oliver J.D."/>
            <person name="Danin-Poleg Y."/>
            <person name="Gibas C.J."/>
            <person name="Kashi Y."/>
            <person name="Gulig P.A."/>
            <person name="Morrison S.S."/>
            <person name="Amaro C."/>
        </authorList>
    </citation>
    <scope>NUCLEOTIDE SEQUENCE [LARGE SCALE GENOMIC DNA]</scope>
    <source>
        <strain evidence="13 14">CECT4608</strain>
    </source>
</reference>
<dbReference type="InterPro" id="IPR013113">
    <property type="entry name" value="SIP_FAD-bd"/>
</dbReference>
<dbReference type="InterPro" id="IPR039374">
    <property type="entry name" value="SIP_fam"/>
</dbReference>
<feature type="domain" description="FAD-binding FR-type" evidence="12">
    <location>
        <begin position="8"/>
        <end position="131"/>
    </location>
</feature>
<dbReference type="Pfam" id="PF04954">
    <property type="entry name" value="SIP"/>
    <property type="match status" value="1"/>
</dbReference>
<dbReference type="PANTHER" id="PTHR30157:SF0">
    <property type="entry name" value="NADPH-DEPENDENT FERRIC-CHELATE REDUCTASE"/>
    <property type="match status" value="1"/>
</dbReference>
<accession>A0A2S3R8N7</accession>
<comment type="caution">
    <text evidence="13">The sequence shown here is derived from an EMBL/GenBank/DDBJ whole genome shotgun (WGS) entry which is preliminary data.</text>
</comment>
<keyword evidence="4" id="KW-0274">FAD</keyword>
<comment type="cofactor">
    <cofactor evidence="1">
        <name>FAD</name>
        <dbReference type="ChEBI" id="CHEBI:57692"/>
    </cofactor>
</comment>